<evidence type="ECO:0000313" key="2">
    <source>
        <dbReference type="EMBL" id="MFH0247932.1"/>
    </source>
</evidence>
<keyword evidence="3" id="KW-1185">Reference proteome</keyword>
<evidence type="ECO:0000313" key="3">
    <source>
        <dbReference type="Proteomes" id="UP001607069"/>
    </source>
</evidence>
<dbReference type="Proteomes" id="UP001607069">
    <property type="component" value="Unassembled WGS sequence"/>
</dbReference>
<name>A0ABW7HQ92_9ACTN</name>
<accession>A0ABW7HQ92</accession>
<feature type="compositionally biased region" description="Basic and acidic residues" evidence="1">
    <location>
        <begin position="22"/>
        <end position="32"/>
    </location>
</feature>
<comment type="caution">
    <text evidence="2">The sequence shown here is derived from an EMBL/GenBank/DDBJ whole genome shotgun (WGS) entry which is preliminary data.</text>
</comment>
<protein>
    <submittedName>
        <fullName evidence="2">Uncharacterized protein</fullName>
    </submittedName>
</protein>
<gene>
    <name evidence="2" type="ORF">ACG5V6_06870</name>
</gene>
<evidence type="ECO:0000256" key="1">
    <source>
        <dbReference type="SAM" id="MobiDB-lite"/>
    </source>
</evidence>
<reference evidence="2 3" key="1">
    <citation type="submission" date="2024-10" db="EMBL/GenBank/DDBJ databases">
        <authorList>
            <person name="Cho J.-C."/>
        </authorList>
    </citation>
    <scope>NUCLEOTIDE SEQUENCE [LARGE SCALE GENOMIC DNA]</scope>
    <source>
        <strain evidence="2 3">KCTC29696</strain>
    </source>
</reference>
<sequence length="147" mass="15355">MGTDSSGGMDKGATVDANAESGRSDQALEARVRSLLADSESGKQKQESQGSLRETDPGSPDFSLKASPGSPGTSTTTMPLCVREGVDRDVAPLAVGMSEYEGRQTYIVVLPHETDGSQVEAYVVDADCVGKEPSGPGTVLTTRTYPR</sequence>
<dbReference type="EMBL" id="JBIHMK010000016">
    <property type="protein sequence ID" value="MFH0247932.1"/>
    <property type="molecule type" value="Genomic_DNA"/>
</dbReference>
<feature type="compositionally biased region" description="Low complexity" evidence="1">
    <location>
        <begin position="67"/>
        <end position="77"/>
    </location>
</feature>
<feature type="region of interest" description="Disordered" evidence="1">
    <location>
        <begin position="1"/>
        <end position="83"/>
    </location>
</feature>
<proteinExistence type="predicted"/>
<organism evidence="2 3">
    <name type="scientific">Streptomyces chitinivorans</name>
    <dbReference type="NCBI Taxonomy" id="1257027"/>
    <lineage>
        <taxon>Bacteria</taxon>
        <taxon>Bacillati</taxon>
        <taxon>Actinomycetota</taxon>
        <taxon>Actinomycetes</taxon>
        <taxon>Kitasatosporales</taxon>
        <taxon>Streptomycetaceae</taxon>
        <taxon>Streptomyces</taxon>
    </lineage>
</organism>
<dbReference type="RefSeq" id="WP_279950472.1">
    <property type="nucleotide sequence ID" value="NZ_BAABEN010000007.1"/>
</dbReference>